<proteinExistence type="predicted"/>
<dbReference type="EMBL" id="HACA01021698">
    <property type="protein sequence ID" value="CDW39059.1"/>
    <property type="molecule type" value="Transcribed_RNA"/>
</dbReference>
<dbReference type="AlphaFoldDB" id="A0A0K2ULB4"/>
<sequence length="46" mass="5252">VIICGYFDKSYNERHFALLSLSIHGVKFHINSKNSIYLNSKAVIPN</sequence>
<name>A0A0K2ULB4_LEPSM</name>
<feature type="non-terminal residue" evidence="1">
    <location>
        <position position="1"/>
    </location>
</feature>
<reference evidence="1" key="1">
    <citation type="submission" date="2014-05" db="EMBL/GenBank/DDBJ databases">
        <authorList>
            <person name="Chronopoulou M."/>
        </authorList>
    </citation>
    <scope>NUCLEOTIDE SEQUENCE</scope>
    <source>
        <tissue evidence="1">Whole organism</tissue>
    </source>
</reference>
<protein>
    <submittedName>
        <fullName evidence="1">Uncharacterized protein</fullName>
    </submittedName>
</protein>
<organism evidence="1">
    <name type="scientific">Lepeophtheirus salmonis</name>
    <name type="common">Salmon louse</name>
    <name type="synonym">Caligus salmonis</name>
    <dbReference type="NCBI Taxonomy" id="72036"/>
    <lineage>
        <taxon>Eukaryota</taxon>
        <taxon>Metazoa</taxon>
        <taxon>Ecdysozoa</taxon>
        <taxon>Arthropoda</taxon>
        <taxon>Crustacea</taxon>
        <taxon>Multicrustacea</taxon>
        <taxon>Hexanauplia</taxon>
        <taxon>Copepoda</taxon>
        <taxon>Siphonostomatoida</taxon>
        <taxon>Caligidae</taxon>
        <taxon>Lepeophtheirus</taxon>
    </lineage>
</organism>
<accession>A0A0K2ULB4</accession>
<evidence type="ECO:0000313" key="1">
    <source>
        <dbReference type="EMBL" id="CDW39059.1"/>
    </source>
</evidence>